<accession>A0A947GBA6</accession>
<proteinExistence type="predicted"/>
<evidence type="ECO:0000313" key="2">
    <source>
        <dbReference type="Proteomes" id="UP000766595"/>
    </source>
</evidence>
<keyword evidence="2" id="KW-1185">Reference proteome</keyword>
<reference evidence="1 2" key="1">
    <citation type="submission" date="2021-06" db="EMBL/GenBank/DDBJ databases">
        <authorList>
            <person name="Grouzdev D.S."/>
            <person name="Koziaeva V."/>
        </authorList>
    </citation>
    <scope>NUCLEOTIDE SEQUENCE [LARGE SCALE GENOMIC DNA]</scope>
    <source>
        <strain evidence="1 2">22</strain>
    </source>
</reference>
<dbReference type="EMBL" id="JAHHZF010000001">
    <property type="protein sequence ID" value="MBT9287856.1"/>
    <property type="molecule type" value="Genomic_DNA"/>
</dbReference>
<organism evidence="1 2">
    <name type="scientific">Prosthecodimorpha staleyi</name>
    <dbReference type="NCBI Taxonomy" id="2840188"/>
    <lineage>
        <taxon>Bacteria</taxon>
        <taxon>Pseudomonadati</taxon>
        <taxon>Pseudomonadota</taxon>
        <taxon>Alphaproteobacteria</taxon>
        <taxon>Hyphomicrobiales</taxon>
        <taxon>Ancalomicrobiaceae</taxon>
        <taxon>Prosthecodimorpha</taxon>
    </lineage>
</organism>
<sequence length="52" mass="5488">MKWRFRSILFEILTALANSWAVPDFEAIAGATGGPCGVAGLALVFSAPFGFL</sequence>
<dbReference type="Proteomes" id="UP000766595">
    <property type="component" value="Unassembled WGS sequence"/>
</dbReference>
<name>A0A947GBA6_9HYPH</name>
<protein>
    <submittedName>
        <fullName evidence="1">Uncharacterized protein</fullName>
    </submittedName>
</protein>
<gene>
    <name evidence="1" type="ORF">KL771_00205</name>
</gene>
<comment type="caution">
    <text evidence="1">The sequence shown here is derived from an EMBL/GenBank/DDBJ whole genome shotgun (WGS) entry which is preliminary data.</text>
</comment>
<dbReference type="AlphaFoldDB" id="A0A947GBA6"/>
<dbReference type="RefSeq" id="WP_261966564.1">
    <property type="nucleotide sequence ID" value="NZ_JAHHZF010000001.1"/>
</dbReference>
<evidence type="ECO:0000313" key="1">
    <source>
        <dbReference type="EMBL" id="MBT9287856.1"/>
    </source>
</evidence>